<organism evidence="8 9">
    <name type="scientific">Pedobacter cryophilus</name>
    <dbReference type="NCBI Taxonomy" id="2571271"/>
    <lineage>
        <taxon>Bacteria</taxon>
        <taxon>Pseudomonadati</taxon>
        <taxon>Bacteroidota</taxon>
        <taxon>Sphingobacteriia</taxon>
        <taxon>Sphingobacteriales</taxon>
        <taxon>Sphingobacteriaceae</taxon>
        <taxon>Pedobacter</taxon>
    </lineage>
</organism>
<feature type="binding site" evidence="7">
    <location>
        <begin position="11"/>
        <end position="12"/>
    </location>
    <ligand>
        <name>substrate</name>
    </ligand>
</feature>
<dbReference type="GO" id="GO:0008360">
    <property type="term" value="P:regulation of cell shape"/>
    <property type="evidence" value="ECO:0007669"/>
    <property type="project" value="UniProtKB-KW"/>
</dbReference>
<dbReference type="InterPro" id="IPR033134">
    <property type="entry name" value="Asp/Glu_racemase_AS_2"/>
</dbReference>
<comment type="similarity">
    <text evidence="7">Belongs to the aspartate/glutamate racemases family.</text>
</comment>
<dbReference type="Gene3D" id="3.40.50.1860">
    <property type="match status" value="2"/>
</dbReference>
<comment type="function">
    <text evidence="7">Provides the (R)-glutamate required for cell wall biosynthesis.</text>
</comment>
<sequence length="270" mass="30060">MKSSQPIGIFDSGIGGLTVANAIRQVLPQESLIYFGDTAHMPYGDKSEEAIKYYSLKIGKFLAEQGCKAIVIACNTASSLGYQDLKDFLGKELPILNVIDPVVEFCTHQARYKKIGVIATKATIKSNVYAKKLKEALPNIEVQSLATPLLAPMIEEGFFENNISKTIINSYLSSTKLKKIDALILACTHYPLIKREINDYYNGKVEILNTASIVAEDVKLKLQQLDLLNNATLKPKHQFFVSDKTSAFETSTRLFFGDKISLVQKNIWDK</sequence>
<name>A0A4U1BWK2_9SPHI</name>
<protein>
    <recommendedName>
        <fullName evidence="2 7">Glutamate racemase</fullName>
        <ecNumber evidence="2 7">5.1.1.3</ecNumber>
    </recommendedName>
</protein>
<dbReference type="OrthoDB" id="9801055at2"/>
<dbReference type="NCBIfam" id="TIGR00067">
    <property type="entry name" value="glut_race"/>
    <property type="match status" value="1"/>
</dbReference>
<evidence type="ECO:0000256" key="7">
    <source>
        <dbReference type="HAMAP-Rule" id="MF_00258"/>
    </source>
</evidence>
<accession>A0A4U1BWK2</accession>
<dbReference type="InterPro" id="IPR018187">
    <property type="entry name" value="Asp/Glu_racemase_AS_1"/>
</dbReference>
<reference evidence="8 9" key="1">
    <citation type="submission" date="2019-04" db="EMBL/GenBank/DDBJ databases">
        <title>Pedobacter sp. AR-3-17 sp. nov., isolated from Arctic soil.</title>
        <authorList>
            <person name="Dahal R.H."/>
            <person name="Kim D.-U."/>
        </authorList>
    </citation>
    <scope>NUCLEOTIDE SEQUENCE [LARGE SCALE GENOMIC DNA]</scope>
    <source>
        <strain evidence="8 9">AR-3-17</strain>
    </source>
</reference>
<dbReference type="Proteomes" id="UP000308181">
    <property type="component" value="Unassembled WGS sequence"/>
</dbReference>
<dbReference type="AlphaFoldDB" id="A0A4U1BWK2"/>
<dbReference type="PANTHER" id="PTHR21198">
    <property type="entry name" value="GLUTAMATE RACEMASE"/>
    <property type="match status" value="1"/>
</dbReference>
<dbReference type="EC" id="5.1.1.3" evidence="2 7"/>
<gene>
    <name evidence="7" type="primary">murI</name>
    <name evidence="8" type="ORF">FA046_13030</name>
</gene>
<dbReference type="GO" id="GO:0009252">
    <property type="term" value="P:peptidoglycan biosynthetic process"/>
    <property type="evidence" value="ECO:0007669"/>
    <property type="project" value="UniProtKB-UniRule"/>
</dbReference>
<keyword evidence="4 7" id="KW-0573">Peptidoglycan synthesis</keyword>
<feature type="active site" description="Proton donor/acceptor" evidence="7">
    <location>
        <position position="74"/>
    </location>
</feature>
<dbReference type="RefSeq" id="WP_136826953.1">
    <property type="nucleotide sequence ID" value="NZ_SWBP01000004.1"/>
</dbReference>
<dbReference type="EMBL" id="SWBP01000004">
    <property type="protein sequence ID" value="TKB96988.1"/>
    <property type="molecule type" value="Genomic_DNA"/>
</dbReference>
<dbReference type="PROSITE" id="PS00923">
    <property type="entry name" value="ASP_GLU_RACEMASE_1"/>
    <property type="match status" value="1"/>
</dbReference>
<evidence type="ECO:0000256" key="4">
    <source>
        <dbReference type="ARBA" id="ARBA00022984"/>
    </source>
</evidence>
<keyword evidence="3 7" id="KW-0133">Cell shape</keyword>
<dbReference type="SUPFAM" id="SSF53681">
    <property type="entry name" value="Aspartate/glutamate racemase"/>
    <property type="match status" value="2"/>
</dbReference>
<dbReference type="UniPathway" id="UPA00219"/>
<feature type="binding site" evidence="7">
    <location>
        <begin position="43"/>
        <end position="44"/>
    </location>
    <ligand>
        <name>substrate</name>
    </ligand>
</feature>
<comment type="pathway">
    <text evidence="7">Cell wall biogenesis; peptidoglycan biosynthesis.</text>
</comment>
<keyword evidence="6 7" id="KW-0961">Cell wall biogenesis/degradation</keyword>
<evidence type="ECO:0000256" key="3">
    <source>
        <dbReference type="ARBA" id="ARBA00022960"/>
    </source>
</evidence>
<dbReference type="GO" id="GO:0008881">
    <property type="term" value="F:glutamate racemase activity"/>
    <property type="evidence" value="ECO:0007669"/>
    <property type="project" value="UniProtKB-UniRule"/>
</dbReference>
<evidence type="ECO:0000256" key="2">
    <source>
        <dbReference type="ARBA" id="ARBA00013090"/>
    </source>
</evidence>
<dbReference type="InterPro" id="IPR015942">
    <property type="entry name" value="Asp/Glu/hydantoin_racemase"/>
</dbReference>
<evidence type="ECO:0000313" key="8">
    <source>
        <dbReference type="EMBL" id="TKB96988.1"/>
    </source>
</evidence>
<keyword evidence="9" id="KW-1185">Reference proteome</keyword>
<evidence type="ECO:0000256" key="1">
    <source>
        <dbReference type="ARBA" id="ARBA00001602"/>
    </source>
</evidence>
<feature type="binding site" evidence="7">
    <location>
        <begin position="188"/>
        <end position="189"/>
    </location>
    <ligand>
        <name>substrate</name>
    </ligand>
</feature>
<dbReference type="PANTHER" id="PTHR21198:SF2">
    <property type="entry name" value="GLUTAMATE RACEMASE"/>
    <property type="match status" value="1"/>
</dbReference>
<comment type="caution">
    <text evidence="8">The sequence shown here is derived from an EMBL/GenBank/DDBJ whole genome shotgun (WGS) entry which is preliminary data.</text>
</comment>
<feature type="active site" description="Proton donor/acceptor" evidence="7">
    <location>
        <position position="187"/>
    </location>
</feature>
<dbReference type="GO" id="GO:0071555">
    <property type="term" value="P:cell wall organization"/>
    <property type="evidence" value="ECO:0007669"/>
    <property type="project" value="UniProtKB-KW"/>
</dbReference>
<dbReference type="InterPro" id="IPR001920">
    <property type="entry name" value="Asp/Glu_race"/>
</dbReference>
<feature type="binding site" evidence="7">
    <location>
        <begin position="75"/>
        <end position="76"/>
    </location>
    <ligand>
        <name>substrate</name>
    </ligand>
</feature>
<comment type="catalytic activity">
    <reaction evidence="1 7">
        <text>L-glutamate = D-glutamate</text>
        <dbReference type="Rhea" id="RHEA:12813"/>
        <dbReference type="ChEBI" id="CHEBI:29985"/>
        <dbReference type="ChEBI" id="CHEBI:29986"/>
        <dbReference type="EC" id="5.1.1.3"/>
    </reaction>
</comment>
<evidence type="ECO:0000313" key="9">
    <source>
        <dbReference type="Proteomes" id="UP000308181"/>
    </source>
</evidence>
<evidence type="ECO:0000256" key="5">
    <source>
        <dbReference type="ARBA" id="ARBA00023235"/>
    </source>
</evidence>
<dbReference type="InterPro" id="IPR004391">
    <property type="entry name" value="Glu_race"/>
</dbReference>
<evidence type="ECO:0000256" key="6">
    <source>
        <dbReference type="ARBA" id="ARBA00023316"/>
    </source>
</evidence>
<dbReference type="Pfam" id="PF01177">
    <property type="entry name" value="Asp_Glu_race"/>
    <property type="match status" value="1"/>
</dbReference>
<proteinExistence type="inferred from homology"/>
<dbReference type="HAMAP" id="MF_00258">
    <property type="entry name" value="Glu_racemase"/>
    <property type="match status" value="1"/>
</dbReference>
<dbReference type="FunFam" id="3.40.50.1860:FF:000001">
    <property type="entry name" value="Glutamate racemase"/>
    <property type="match status" value="1"/>
</dbReference>
<dbReference type="PROSITE" id="PS00924">
    <property type="entry name" value="ASP_GLU_RACEMASE_2"/>
    <property type="match status" value="1"/>
</dbReference>
<keyword evidence="5 7" id="KW-0413">Isomerase</keyword>